<evidence type="ECO:0000259" key="2">
    <source>
        <dbReference type="Pfam" id="PF12937"/>
    </source>
</evidence>
<feature type="domain" description="F-box" evidence="2">
    <location>
        <begin position="2"/>
        <end position="46"/>
    </location>
</feature>
<dbReference type="SUPFAM" id="SSF81383">
    <property type="entry name" value="F-box domain"/>
    <property type="match status" value="1"/>
</dbReference>
<name>A0A8H4B5T7_GIGMA</name>
<evidence type="ECO:0000313" key="4">
    <source>
        <dbReference type="Proteomes" id="UP000439903"/>
    </source>
</evidence>
<keyword evidence="1" id="KW-0677">Repeat</keyword>
<proteinExistence type="predicted"/>
<dbReference type="InterPro" id="IPR036047">
    <property type="entry name" value="F-box-like_dom_sf"/>
</dbReference>
<dbReference type="Pfam" id="PF13516">
    <property type="entry name" value="LRR_6"/>
    <property type="match status" value="2"/>
</dbReference>
<keyword evidence="4" id="KW-1185">Reference proteome</keyword>
<dbReference type="OrthoDB" id="120976at2759"/>
<dbReference type="CDD" id="cd09917">
    <property type="entry name" value="F-box_SF"/>
    <property type="match status" value="1"/>
</dbReference>
<evidence type="ECO:0000256" key="1">
    <source>
        <dbReference type="ARBA" id="ARBA00022737"/>
    </source>
</evidence>
<evidence type="ECO:0000313" key="3">
    <source>
        <dbReference type="EMBL" id="KAF0562126.1"/>
    </source>
</evidence>
<dbReference type="PANTHER" id="PTHR24111:SF0">
    <property type="entry name" value="LEUCINE-RICH REPEAT-CONTAINING PROTEIN"/>
    <property type="match status" value="1"/>
</dbReference>
<dbReference type="SMART" id="SM00368">
    <property type="entry name" value="LRR_RI"/>
    <property type="match status" value="2"/>
</dbReference>
<dbReference type="InterPro" id="IPR001810">
    <property type="entry name" value="F-box_dom"/>
</dbReference>
<dbReference type="SUPFAM" id="SSF52047">
    <property type="entry name" value="RNI-like"/>
    <property type="match status" value="1"/>
</dbReference>
<dbReference type="Proteomes" id="UP000439903">
    <property type="component" value="Unassembled WGS sequence"/>
</dbReference>
<dbReference type="PANTHER" id="PTHR24111">
    <property type="entry name" value="LEUCINE-RICH REPEAT-CONTAINING PROTEIN 34"/>
    <property type="match status" value="1"/>
</dbReference>
<organism evidence="3 4">
    <name type="scientific">Gigaspora margarita</name>
    <dbReference type="NCBI Taxonomy" id="4874"/>
    <lineage>
        <taxon>Eukaryota</taxon>
        <taxon>Fungi</taxon>
        <taxon>Fungi incertae sedis</taxon>
        <taxon>Mucoromycota</taxon>
        <taxon>Glomeromycotina</taxon>
        <taxon>Glomeromycetes</taxon>
        <taxon>Diversisporales</taxon>
        <taxon>Gigasporaceae</taxon>
        <taxon>Gigaspora</taxon>
    </lineage>
</organism>
<dbReference type="Gene3D" id="3.80.10.10">
    <property type="entry name" value="Ribonuclease Inhibitor"/>
    <property type="match status" value="2"/>
</dbReference>
<dbReference type="InterPro" id="IPR052201">
    <property type="entry name" value="LRR-containing_regulator"/>
</dbReference>
<accession>A0A8H4B5T7</accession>
<dbReference type="AlphaFoldDB" id="A0A8H4B5T7"/>
<protein>
    <submittedName>
        <fullName evidence="3">RNI-like protein</fullName>
    </submittedName>
</protein>
<sequence>MISLLPDECLLEIFNNLYINYRTLFSCLLVNIRWCRIIIPILWSEPTKYFDDLRLIRAYLLALNVKEQALLIPLSINLPNYQKPLFEYPSFTTYVGFYLVDRKTDGVKNWLYREGYEENYINDDYYYDGYNYYDDHSYCNFDYQEFNEHVNTVKRSLIVMFLRTALAKTLYKNTTLTSLSIRHNYLGSEGVKALARALYKNNTLKSLDNGRNHIKFKGVEVLSKALCINTTLTSLDLSFNSLGPKSGKTLAEVLYKNTALTSLSIYGNQLGFKNVKTLEAFHNKITLNSLTFDDLNRNSINSEEGKAIAMFLCKHSIMFIHGNLLGSET</sequence>
<dbReference type="InterPro" id="IPR032675">
    <property type="entry name" value="LRR_dom_sf"/>
</dbReference>
<gene>
    <name evidence="3" type="ORF">F8M41_009260</name>
</gene>
<dbReference type="EMBL" id="WTPW01000003">
    <property type="protein sequence ID" value="KAF0562126.1"/>
    <property type="molecule type" value="Genomic_DNA"/>
</dbReference>
<dbReference type="InterPro" id="IPR001611">
    <property type="entry name" value="Leu-rich_rpt"/>
</dbReference>
<comment type="caution">
    <text evidence="3">The sequence shown here is derived from an EMBL/GenBank/DDBJ whole genome shotgun (WGS) entry which is preliminary data.</text>
</comment>
<dbReference type="Pfam" id="PF12937">
    <property type="entry name" value="F-box-like"/>
    <property type="match status" value="1"/>
</dbReference>
<reference evidence="3 4" key="1">
    <citation type="journal article" date="2019" name="Environ. Microbiol.">
        <title>At the nexus of three kingdoms: the genome of the mycorrhizal fungus Gigaspora margarita provides insights into plant, endobacterial and fungal interactions.</title>
        <authorList>
            <person name="Venice F."/>
            <person name="Ghignone S."/>
            <person name="Salvioli di Fossalunga A."/>
            <person name="Amselem J."/>
            <person name="Novero M."/>
            <person name="Xianan X."/>
            <person name="Sedzielewska Toro K."/>
            <person name="Morin E."/>
            <person name="Lipzen A."/>
            <person name="Grigoriev I.V."/>
            <person name="Henrissat B."/>
            <person name="Martin F.M."/>
            <person name="Bonfante P."/>
        </authorList>
    </citation>
    <scope>NUCLEOTIDE SEQUENCE [LARGE SCALE GENOMIC DNA]</scope>
    <source>
        <strain evidence="3 4">BEG34</strain>
    </source>
</reference>